<evidence type="ECO:0000259" key="5">
    <source>
        <dbReference type="PROSITE" id="PS50305"/>
    </source>
</evidence>
<dbReference type="EC" id="2.3.1.286" evidence="1"/>
<keyword evidence="4" id="KW-0479">Metal-binding</keyword>
<keyword evidence="7" id="KW-1185">Reference proteome</keyword>
<dbReference type="GO" id="GO:0046872">
    <property type="term" value="F:metal ion binding"/>
    <property type="evidence" value="ECO:0007669"/>
    <property type="project" value="UniProtKB-KW"/>
</dbReference>
<name>A0A7W8UX23_PARAM</name>
<dbReference type="InterPro" id="IPR026590">
    <property type="entry name" value="Ssirtuin_cat_dom"/>
</dbReference>
<evidence type="ECO:0000256" key="1">
    <source>
        <dbReference type="ARBA" id="ARBA00012928"/>
    </source>
</evidence>
<feature type="domain" description="Deacetylase sirtuin-type" evidence="5">
    <location>
        <begin position="1"/>
        <end position="278"/>
    </location>
</feature>
<keyword evidence="3" id="KW-0520">NAD</keyword>
<keyword evidence="4" id="KW-0862">Zinc</keyword>
<dbReference type="GO" id="GO:0017136">
    <property type="term" value="F:histone deacetylase activity, NAD-dependent"/>
    <property type="evidence" value="ECO:0007669"/>
    <property type="project" value="TreeGrafter"/>
</dbReference>
<dbReference type="EMBL" id="JACHDD010000003">
    <property type="protein sequence ID" value="MBB5423601.1"/>
    <property type="molecule type" value="Genomic_DNA"/>
</dbReference>
<dbReference type="InterPro" id="IPR029035">
    <property type="entry name" value="DHS-like_NAD/FAD-binding_dom"/>
</dbReference>
<feature type="active site" description="Proton acceptor" evidence="4">
    <location>
        <position position="133"/>
    </location>
</feature>
<dbReference type="Pfam" id="PF02146">
    <property type="entry name" value="SIR2"/>
    <property type="match status" value="1"/>
</dbReference>
<evidence type="ECO:0000313" key="7">
    <source>
        <dbReference type="Proteomes" id="UP000592780"/>
    </source>
</evidence>
<feature type="binding site" evidence="4">
    <location>
        <position position="173"/>
    </location>
    <ligand>
        <name>Zn(2+)</name>
        <dbReference type="ChEBI" id="CHEBI:29105"/>
    </ligand>
</feature>
<dbReference type="PROSITE" id="PS50305">
    <property type="entry name" value="SIRTUIN"/>
    <property type="match status" value="1"/>
</dbReference>
<sequence>MKEQQLAMEQAVAWLREADGLLVTAGAGIGVDSGLPDFRGNEGLWSAYPALGAARIGFESIANPASFSQDPALAWGFYGHRLKLYREVVPHEGFAILRRWGQRMPNGAFVRTSNVDGQFQRAGFAEQTIAECHGSLHHMQCALPCCSRIWPATDFEPQVDDKACRLLGPLPRCPECGGLARPNVLMFYDAAWLSRRTDLQEERLRRWIGTVGRMVTVELGAGTALPTIRRFSERHRPRVIRINPREPQIDPANGIGIQGGALETLVALDQALDSRIGK</sequence>
<dbReference type="Proteomes" id="UP000592780">
    <property type="component" value="Unassembled WGS sequence"/>
</dbReference>
<feature type="binding site" evidence="4">
    <location>
        <position position="176"/>
    </location>
    <ligand>
        <name>Zn(2+)</name>
        <dbReference type="ChEBI" id="CHEBI:29105"/>
    </ligand>
</feature>
<organism evidence="6 7">
    <name type="scientific">Paraburkholderia atlantica</name>
    <dbReference type="NCBI Taxonomy" id="2654982"/>
    <lineage>
        <taxon>Bacteria</taxon>
        <taxon>Pseudomonadati</taxon>
        <taxon>Pseudomonadota</taxon>
        <taxon>Betaproteobacteria</taxon>
        <taxon>Burkholderiales</taxon>
        <taxon>Burkholderiaceae</taxon>
        <taxon>Paraburkholderia</taxon>
    </lineage>
</organism>
<dbReference type="InterPro" id="IPR003000">
    <property type="entry name" value="Sirtuin"/>
</dbReference>
<evidence type="ECO:0000256" key="4">
    <source>
        <dbReference type="PROSITE-ProRule" id="PRU00236"/>
    </source>
</evidence>
<dbReference type="PANTHER" id="PTHR11085">
    <property type="entry name" value="NAD-DEPENDENT PROTEIN DEACYLASE SIRTUIN-5, MITOCHONDRIAL-RELATED"/>
    <property type="match status" value="1"/>
</dbReference>
<protein>
    <recommendedName>
        <fullName evidence="1">protein acetyllysine N-acetyltransferase</fullName>
        <ecNumber evidence="1">2.3.1.286</ecNumber>
    </recommendedName>
</protein>
<evidence type="ECO:0000313" key="6">
    <source>
        <dbReference type="EMBL" id="MBB5423601.1"/>
    </source>
</evidence>
<dbReference type="Gene3D" id="3.40.50.1220">
    <property type="entry name" value="TPP-binding domain"/>
    <property type="match status" value="1"/>
</dbReference>
<evidence type="ECO:0000256" key="3">
    <source>
        <dbReference type="ARBA" id="ARBA00023027"/>
    </source>
</evidence>
<feature type="binding site" evidence="4">
    <location>
        <position position="146"/>
    </location>
    <ligand>
        <name>Zn(2+)</name>
        <dbReference type="ChEBI" id="CHEBI:29105"/>
    </ligand>
</feature>
<dbReference type="InterPro" id="IPR050134">
    <property type="entry name" value="NAD-dep_sirtuin_deacylases"/>
</dbReference>
<dbReference type="AlphaFoldDB" id="A0A7W8UX23"/>
<keyword evidence="2" id="KW-0808">Transferase</keyword>
<reference evidence="6 7" key="1">
    <citation type="submission" date="2020-08" db="EMBL/GenBank/DDBJ databases">
        <title>Genomic Encyclopedia of Type Strains, Phase IV (KMG-V): Genome sequencing to study the core and pangenomes of soil and plant-associated prokaryotes.</title>
        <authorList>
            <person name="Whitman W."/>
        </authorList>
    </citation>
    <scope>NUCLEOTIDE SEQUENCE [LARGE SCALE GENOMIC DNA]</scope>
    <source>
        <strain evidence="6 7">JPY158</strain>
    </source>
</reference>
<comment type="caution">
    <text evidence="6">The sequence shown here is derived from an EMBL/GenBank/DDBJ whole genome shotgun (WGS) entry which is preliminary data.</text>
</comment>
<dbReference type="PANTHER" id="PTHR11085:SF4">
    <property type="entry name" value="NAD-DEPENDENT PROTEIN DEACYLASE"/>
    <property type="match status" value="1"/>
</dbReference>
<dbReference type="GO" id="GO:0070403">
    <property type="term" value="F:NAD+ binding"/>
    <property type="evidence" value="ECO:0007669"/>
    <property type="project" value="InterPro"/>
</dbReference>
<gene>
    <name evidence="6" type="ORF">HDG40_001745</name>
</gene>
<dbReference type="InterPro" id="IPR026591">
    <property type="entry name" value="Sirtuin_cat_small_dom_sf"/>
</dbReference>
<dbReference type="Gene3D" id="3.30.1600.10">
    <property type="entry name" value="SIR2/SIRT2 'Small Domain"/>
    <property type="match status" value="1"/>
</dbReference>
<feature type="binding site" evidence="4">
    <location>
        <position position="141"/>
    </location>
    <ligand>
        <name>Zn(2+)</name>
        <dbReference type="ChEBI" id="CHEBI:29105"/>
    </ligand>
</feature>
<accession>A0A7W8UX23</accession>
<dbReference type="RefSeq" id="WP_184129269.1">
    <property type="nucleotide sequence ID" value="NZ_JACHDD010000003.1"/>
</dbReference>
<proteinExistence type="predicted"/>
<dbReference type="SUPFAM" id="SSF52467">
    <property type="entry name" value="DHS-like NAD/FAD-binding domain"/>
    <property type="match status" value="1"/>
</dbReference>
<evidence type="ECO:0000256" key="2">
    <source>
        <dbReference type="ARBA" id="ARBA00022679"/>
    </source>
</evidence>